<evidence type="ECO:0000256" key="1">
    <source>
        <dbReference type="ARBA" id="ARBA00022722"/>
    </source>
</evidence>
<dbReference type="PROSITE" id="PS51217">
    <property type="entry name" value="UVRD_HELICASE_CTER"/>
    <property type="match status" value="1"/>
</dbReference>
<keyword evidence="1" id="KW-0540">Nuclease</keyword>
<dbReference type="Gene3D" id="1.10.3170.10">
    <property type="entry name" value="Recbcd, chain B, domain 2"/>
    <property type="match status" value="1"/>
</dbReference>
<evidence type="ECO:0000256" key="4">
    <source>
        <dbReference type="ARBA" id="ARBA00022801"/>
    </source>
</evidence>
<keyword evidence="10" id="KW-0413">Isomerase</keyword>
<comment type="catalytic activity">
    <reaction evidence="11">
        <text>Couples ATP hydrolysis with the unwinding of duplex DNA by translocating in the 3'-5' direction.</text>
        <dbReference type="EC" id="5.6.2.4"/>
    </reaction>
</comment>
<evidence type="ECO:0000256" key="8">
    <source>
        <dbReference type="ARBA" id="ARBA00023125"/>
    </source>
</evidence>
<dbReference type="SUPFAM" id="SSF52540">
    <property type="entry name" value="P-loop containing nucleoside triphosphate hydrolases"/>
    <property type="match status" value="1"/>
</dbReference>
<evidence type="ECO:0000256" key="12">
    <source>
        <dbReference type="ARBA" id="ARBA00034808"/>
    </source>
</evidence>
<dbReference type="GO" id="GO:0016887">
    <property type="term" value="F:ATP hydrolysis activity"/>
    <property type="evidence" value="ECO:0007669"/>
    <property type="project" value="RHEA"/>
</dbReference>
<dbReference type="OrthoDB" id="9810135at2"/>
<evidence type="ECO:0000256" key="2">
    <source>
        <dbReference type="ARBA" id="ARBA00022741"/>
    </source>
</evidence>
<dbReference type="Gene3D" id="3.40.50.300">
    <property type="entry name" value="P-loop containing nucleotide triphosphate hydrolases"/>
    <property type="match status" value="3"/>
</dbReference>
<dbReference type="PANTHER" id="PTHR11070:SF67">
    <property type="entry name" value="DNA 3'-5' HELICASE"/>
    <property type="match status" value="1"/>
</dbReference>
<dbReference type="STRING" id="679937.Bcop_0990"/>
<dbReference type="GO" id="GO:0004527">
    <property type="term" value="F:exonuclease activity"/>
    <property type="evidence" value="ECO:0007669"/>
    <property type="project" value="UniProtKB-KW"/>
</dbReference>
<evidence type="ECO:0000256" key="13">
    <source>
        <dbReference type="ARBA" id="ARBA00048988"/>
    </source>
</evidence>
<evidence type="ECO:0000256" key="15">
    <source>
        <dbReference type="SAM" id="Coils"/>
    </source>
</evidence>
<evidence type="ECO:0000256" key="6">
    <source>
        <dbReference type="ARBA" id="ARBA00022839"/>
    </source>
</evidence>
<gene>
    <name evidence="18" type="ORF">Bcop_0990</name>
</gene>
<dbReference type="Gene3D" id="3.90.320.10">
    <property type="match status" value="1"/>
</dbReference>
<dbReference type="eggNOG" id="COG1074">
    <property type="taxonomic scope" value="Bacteria"/>
</dbReference>
<feature type="binding site" evidence="14">
    <location>
        <begin position="9"/>
        <end position="16"/>
    </location>
    <ligand>
        <name>ATP</name>
        <dbReference type="ChEBI" id="CHEBI:30616"/>
    </ligand>
</feature>
<protein>
    <recommendedName>
        <fullName evidence="12">DNA 3'-5' helicase</fullName>
        <ecNumber evidence="12">5.6.2.4</ecNumber>
    </recommendedName>
</protein>
<feature type="domain" description="UvrD-like helicase C-terminal" evidence="17">
    <location>
        <begin position="490"/>
        <end position="737"/>
    </location>
</feature>
<keyword evidence="4 14" id="KW-0378">Hydrolase</keyword>
<sequence length="1061" mass="122693">MSKLVVYKASAGSGKTFTLAVSYIELLITNPQAYREILAVTFTNKATAEMKERILSQLYGIWQSDSDSNAYLNVLIERTSLPAEEIREKAGEALTLMLHDYSRFRVETIDSFFQSIMRNLARELELSPNLNVELNGTEVLGNAVDSMIEKLEPNSIILKWLLDYIDEKIADNKRWDVSDEVKGFGRNILNEDYIDKGTELRKKLKNPKVIPSYRKTLREIEKEALEQMKGFHDQFQSLLEENGITVKDIKYGNRIESYFNKLNNGILTDDIRNQSVEKFMSSPDEWVKKTSPQASTIESIASSQFIPLLKDSEKLRLQNNILVNSCQLSLDHLNKLQLLAHIDEEMRTLNKENNRFLLSDTNALLRSLINDGDSSFVFEKIGSSIHNIMIDEFQDTSKMQWDNFKLLLLEGLSQGANSLIVGDVKQSIYRWRNGDWSILNKLGAEDSTFENFPIQNETLKINRRSESNIIRFNNTLFPALVAELNSRHEAELNESCEQLEHAYADVMQESPKTEHKGFAQIEFIENNSAEDYLSKTLEALRREIERLKNHGVSYDDIAILVRKNKNIPAIADYLTQTLNISVVSDEAFRLDSSQALNILIDALRFLSDPENKIINANLVLAYQKDIIKTTLSPDEILLADDLQSLLPQKFIQEMDILRELPLYELLEKLFLYFELDKIKNQDAYLFSFFDKLINYLQTESSLIDDFIKYWDDKMSGETIPSGEIEGIRILSIHKSKGLEFHTVLIPFCDWPIETDRHDELLWCKPEYKPFCELDIVPINYGKKMAESIYRPDYLHERLQLWVDNLNLLYVALTRSGSNLFLFCKDNDNKSISGLIQTCLPIIAKNQEVDWDLESSYQFGEICPSKGFKKKESSNVFLASSSKAEVKMQSLPHDFEFKQSNRSKDFILGLDEEESPMRFISRGNLLHELFSQINSFKDIEPAIRQLQFDGLIGTAEDEQKIRNIASEAFSKPEIQDWYSDKWELFSECAIIYNVNGHLETRRPDRVMVKDNKAIVIDFKFGKKQKLYIAQVKEYMKLLQQMGYEAIEGYIWYVKQDKIEQVN</sequence>
<dbReference type="InterPro" id="IPR014017">
    <property type="entry name" value="DNA_helicase_UvrD-like_C"/>
</dbReference>
<name>F3ZUN2_9BACE</name>
<dbReference type="InterPro" id="IPR014016">
    <property type="entry name" value="UvrD-like_ATP-bd"/>
</dbReference>
<keyword evidence="7 14" id="KW-0067">ATP-binding</keyword>
<keyword evidence="3" id="KW-0227">DNA damage</keyword>
<dbReference type="GO" id="GO:0000725">
    <property type="term" value="P:recombinational repair"/>
    <property type="evidence" value="ECO:0007669"/>
    <property type="project" value="TreeGrafter"/>
</dbReference>
<dbReference type="GO" id="GO:0005524">
    <property type="term" value="F:ATP binding"/>
    <property type="evidence" value="ECO:0007669"/>
    <property type="project" value="UniProtKB-UniRule"/>
</dbReference>
<keyword evidence="19" id="KW-1185">Reference proteome</keyword>
<dbReference type="GO" id="GO:0005829">
    <property type="term" value="C:cytosol"/>
    <property type="evidence" value="ECO:0007669"/>
    <property type="project" value="TreeGrafter"/>
</dbReference>
<dbReference type="HOGENOM" id="CLU_010638_0_0_10"/>
<dbReference type="PANTHER" id="PTHR11070">
    <property type="entry name" value="UVRD / RECB / PCRA DNA HELICASE FAMILY MEMBER"/>
    <property type="match status" value="1"/>
</dbReference>
<keyword evidence="9" id="KW-0234">DNA repair</keyword>
<evidence type="ECO:0000256" key="7">
    <source>
        <dbReference type="ARBA" id="ARBA00022840"/>
    </source>
</evidence>
<accession>F3ZUN2</accession>
<evidence type="ECO:0000256" key="3">
    <source>
        <dbReference type="ARBA" id="ARBA00022763"/>
    </source>
</evidence>
<evidence type="ECO:0000313" key="19">
    <source>
        <dbReference type="Proteomes" id="UP000018439"/>
    </source>
</evidence>
<keyword evidence="5 14" id="KW-0347">Helicase</keyword>
<evidence type="ECO:0000259" key="16">
    <source>
        <dbReference type="PROSITE" id="PS51198"/>
    </source>
</evidence>
<evidence type="ECO:0000256" key="11">
    <source>
        <dbReference type="ARBA" id="ARBA00034617"/>
    </source>
</evidence>
<dbReference type="EMBL" id="CM001167">
    <property type="protein sequence ID" value="EGJ71197.1"/>
    <property type="molecule type" value="Genomic_DNA"/>
</dbReference>
<organism evidence="18 19">
    <name type="scientific">Bacteroides coprosuis DSM 18011</name>
    <dbReference type="NCBI Taxonomy" id="679937"/>
    <lineage>
        <taxon>Bacteria</taxon>
        <taxon>Pseudomonadati</taxon>
        <taxon>Bacteroidota</taxon>
        <taxon>Bacteroidia</taxon>
        <taxon>Bacteroidales</taxon>
        <taxon>Bacteroidaceae</taxon>
        <taxon>Bacteroides</taxon>
    </lineage>
</organism>
<dbReference type="InterPro" id="IPR027417">
    <property type="entry name" value="P-loop_NTPase"/>
</dbReference>
<evidence type="ECO:0000313" key="18">
    <source>
        <dbReference type="EMBL" id="EGJ71197.1"/>
    </source>
</evidence>
<dbReference type="InterPro" id="IPR000212">
    <property type="entry name" value="DNA_helicase_UvrD/REP"/>
</dbReference>
<keyword evidence="2 14" id="KW-0547">Nucleotide-binding</keyword>
<dbReference type="Pfam" id="PF00580">
    <property type="entry name" value="UvrD-helicase"/>
    <property type="match status" value="1"/>
</dbReference>
<dbReference type="Proteomes" id="UP000018439">
    <property type="component" value="Chromosome"/>
</dbReference>
<reference evidence="18 19" key="1">
    <citation type="journal article" date="2011" name="Stand. Genomic Sci.">
        <title>Non-contiguous finished genome sequence of Bacteroides coprosuis type strain (PC139).</title>
        <authorList>
            <person name="Land M."/>
            <person name="Held B."/>
            <person name="Gronow S."/>
            <person name="Abt B."/>
            <person name="Lucas S."/>
            <person name="Del Rio T.G."/>
            <person name="Nolan M."/>
            <person name="Tice H."/>
            <person name="Cheng J.F."/>
            <person name="Pitluck S."/>
            <person name="Liolios K."/>
            <person name="Pagani I."/>
            <person name="Ivanova N."/>
            <person name="Mavromatis K."/>
            <person name="Mikhailova N."/>
            <person name="Pati A."/>
            <person name="Tapia R."/>
            <person name="Han C."/>
            <person name="Goodwin L."/>
            <person name="Chen A."/>
            <person name="Palaniappan K."/>
            <person name="Hauser L."/>
            <person name="Brambilla E.M."/>
            <person name="Rohde M."/>
            <person name="Goker M."/>
            <person name="Detter J.C."/>
            <person name="Woyke T."/>
            <person name="Bristow J."/>
            <person name="Eisen J.A."/>
            <person name="Markowitz V."/>
            <person name="Hugenholtz P."/>
            <person name="Kyrpides N.C."/>
            <person name="Klenk H.P."/>
            <person name="Lapidus A."/>
        </authorList>
    </citation>
    <scope>NUCLEOTIDE SEQUENCE</scope>
    <source>
        <strain evidence="18 19">DSM 18011</strain>
    </source>
</reference>
<keyword evidence="6" id="KW-0269">Exonuclease</keyword>
<proteinExistence type="predicted"/>
<evidence type="ECO:0000256" key="9">
    <source>
        <dbReference type="ARBA" id="ARBA00023204"/>
    </source>
</evidence>
<evidence type="ECO:0000256" key="5">
    <source>
        <dbReference type="ARBA" id="ARBA00022806"/>
    </source>
</evidence>
<dbReference type="GO" id="GO:0003677">
    <property type="term" value="F:DNA binding"/>
    <property type="evidence" value="ECO:0007669"/>
    <property type="project" value="UniProtKB-KW"/>
</dbReference>
<dbReference type="PROSITE" id="PS51198">
    <property type="entry name" value="UVRD_HELICASE_ATP_BIND"/>
    <property type="match status" value="1"/>
</dbReference>
<evidence type="ECO:0000256" key="14">
    <source>
        <dbReference type="PROSITE-ProRule" id="PRU00560"/>
    </source>
</evidence>
<dbReference type="GO" id="GO:0043138">
    <property type="term" value="F:3'-5' DNA helicase activity"/>
    <property type="evidence" value="ECO:0007669"/>
    <property type="project" value="UniProtKB-EC"/>
</dbReference>
<comment type="catalytic activity">
    <reaction evidence="13">
        <text>ATP + H2O = ADP + phosphate + H(+)</text>
        <dbReference type="Rhea" id="RHEA:13065"/>
        <dbReference type="ChEBI" id="CHEBI:15377"/>
        <dbReference type="ChEBI" id="CHEBI:15378"/>
        <dbReference type="ChEBI" id="CHEBI:30616"/>
        <dbReference type="ChEBI" id="CHEBI:43474"/>
        <dbReference type="ChEBI" id="CHEBI:456216"/>
        <dbReference type="EC" id="5.6.2.4"/>
    </reaction>
</comment>
<dbReference type="AlphaFoldDB" id="F3ZUN2"/>
<keyword evidence="8" id="KW-0238">DNA-binding</keyword>
<evidence type="ECO:0000256" key="10">
    <source>
        <dbReference type="ARBA" id="ARBA00023235"/>
    </source>
</evidence>
<feature type="domain" description="UvrD-like helicase ATP-binding" evidence="16">
    <location>
        <begin position="1"/>
        <end position="466"/>
    </location>
</feature>
<dbReference type="EC" id="5.6.2.4" evidence="12"/>
<dbReference type="InterPro" id="IPR011604">
    <property type="entry name" value="PDDEXK-like_dom_sf"/>
</dbReference>
<keyword evidence="15" id="KW-0175">Coiled coil</keyword>
<evidence type="ECO:0000259" key="17">
    <source>
        <dbReference type="PROSITE" id="PS51217"/>
    </source>
</evidence>
<feature type="coiled-coil region" evidence="15">
    <location>
        <begin position="489"/>
        <end position="550"/>
    </location>
</feature>